<evidence type="ECO:0000259" key="7">
    <source>
        <dbReference type="PROSITE" id="PS50937"/>
    </source>
</evidence>
<dbReference type="InterPro" id="IPR009061">
    <property type="entry name" value="DNA-bd_dom_put_sf"/>
</dbReference>
<comment type="subcellular location">
    <subcellularLocation>
        <location evidence="1">Cytoplasm</location>
    </subcellularLocation>
</comment>
<reference evidence="8" key="1">
    <citation type="submission" date="2022-11" db="EMBL/GenBank/DDBJ databases">
        <title>Hoeflea poritis sp. nov., isolated from scleractinian coral Porites lutea.</title>
        <authorList>
            <person name="Zhang G."/>
            <person name="Wei Q."/>
            <person name="Cai L."/>
        </authorList>
    </citation>
    <scope>NUCLEOTIDE SEQUENCE</scope>
    <source>
        <strain evidence="8">E7-10</strain>
    </source>
</reference>
<name>A0ABT4VHK7_9HYPH</name>
<evidence type="ECO:0000313" key="8">
    <source>
        <dbReference type="EMBL" id="MDA4844201.1"/>
    </source>
</evidence>
<dbReference type="PRINTS" id="PR00040">
    <property type="entry name" value="HTHMERR"/>
</dbReference>
<keyword evidence="4" id="KW-0238">DNA-binding</keyword>
<evidence type="ECO:0000256" key="1">
    <source>
        <dbReference type="ARBA" id="ARBA00004496"/>
    </source>
</evidence>
<dbReference type="RefSeq" id="WP_271087724.1">
    <property type="nucleotide sequence ID" value="NZ_JAPJZH010000001.1"/>
</dbReference>
<dbReference type="SMART" id="SM00422">
    <property type="entry name" value="HTH_MERR"/>
    <property type="match status" value="1"/>
</dbReference>
<dbReference type="EMBL" id="JAPJZH010000001">
    <property type="protein sequence ID" value="MDA4844201.1"/>
    <property type="molecule type" value="Genomic_DNA"/>
</dbReference>
<feature type="coiled-coil region" evidence="6">
    <location>
        <begin position="82"/>
        <end position="109"/>
    </location>
</feature>
<keyword evidence="6" id="KW-0175">Coiled coil</keyword>
<dbReference type="Pfam" id="PF00376">
    <property type="entry name" value="MerR"/>
    <property type="match status" value="1"/>
</dbReference>
<dbReference type="InterPro" id="IPR015358">
    <property type="entry name" value="Tscrpt_reg_MerR_DNA-bd"/>
</dbReference>
<accession>A0ABT4VHK7</accession>
<keyword evidence="5" id="KW-0804">Transcription</keyword>
<evidence type="ECO:0000256" key="5">
    <source>
        <dbReference type="ARBA" id="ARBA00023163"/>
    </source>
</evidence>
<sequence length="137" mass="15458">MLTIGDVARASGLPTKTVRYYADIGLVQPDARSQSGYRLYSDTEVRKLIFVRRARAFGFSVEECRELLDLYGNRDRPSRDVKNLALQRIAEIERKMLELEMLHKELSHLADACRGDDRPDCPILSNLADDSVSPTGS</sequence>
<dbReference type="PANTHER" id="PTHR30204">
    <property type="entry name" value="REDOX-CYCLING DRUG-SENSING TRANSCRIPTIONAL ACTIVATOR SOXR"/>
    <property type="match status" value="1"/>
</dbReference>
<comment type="caution">
    <text evidence="8">The sequence shown here is derived from an EMBL/GenBank/DDBJ whole genome shotgun (WGS) entry which is preliminary data.</text>
</comment>
<dbReference type="InterPro" id="IPR000551">
    <property type="entry name" value="MerR-type_HTH_dom"/>
</dbReference>
<dbReference type="Gene3D" id="1.10.1660.10">
    <property type="match status" value="1"/>
</dbReference>
<evidence type="ECO:0000256" key="2">
    <source>
        <dbReference type="ARBA" id="ARBA00022490"/>
    </source>
</evidence>
<dbReference type="PANTHER" id="PTHR30204:SF94">
    <property type="entry name" value="HEAVY METAL-DEPENDENT TRANSCRIPTIONAL REGULATOR HI_0293-RELATED"/>
    <property type="match status" value="1"/>
</dbReference>
<dbReference type="InterPro" id="IPR047057">
    <property type="entry name" value="MerR_fam"/>
</dbReference>
<evidence type="ECO:0000256" key="3">
    <source>
        <dbReference type="ARBA" id="ARBA00023015"/>
    </source>
</evidence>
<evidence type="ECO:0000256" key="4">
    <source>
        <dbReference type="ARBA" id="ARBA00023125"/>
    </source>
</evidence>
<evidence type="ECO:0000313" key="9">
    <source>
        <dbReference type="Proteomes" id="UP001148313"/>
    </source>
</evidence>
<feature type="domain" description="HTH merR-type" evidence="7">
    <location>
        <begin position="1"/>
        <end position="70"/>
    </location>
</feature>
<dbReference type="Proteomes" id="UP001148313">
    <property type="component" value="Unassembled WGS sequence"/>
</dbReference>
<keyword evidence="2" id="KW-0963">Cytoplasm</keyword>
<dbReference type="InterPro" id="IPR011789">
    <property type="entry name" value="CueR"/>
</dbReference>
<proteinExistence type="predicted"/>
<gene>
    <name evidence="8" type="primary">cueR</name>
    <name evidence="8" type="ORF">OOZ53_02520</name>
</gene>
<keyword evidence="3" id="KW-0805">Transcription regulation</keyword>
<protein>
    <submittedName>
        <fullName evidence="8">Cu(I)-responsive transcriptional regulator</fullName>
    </submittedName>
</protein>
<organism evidence="8 9">
    <name type="scientific">Hoeflea poritis</name>
    <dbReference type="NCBI Taxonomy" id="2993659"/>
    <lineage>
        <taxon>Bacteria</taxon>
        <taxon>Pseudomonadati</taxon>
        <taxon>Pseudomonadota</taxon>
        <taxon>Alphaproteobacteria</taxon>
        <taxon>Hyphomicrobiales</taxon>
        <taxon>Rhizobiaceae</taxon>
        <taxon>Hoeflea</taxon>
    </lineage>
</organism>
<keyword evidence="9" id="KW-1185">Reference proteome</keyword>
<dbReference type="SUPFAM" id="SSF46955">
    <property type="entry name" value="Putative DNA-binding domain"/>
    <property type="match status" value="1"/>
</dbReference>
<dbReference type="Pfam" id="PF09278">
    <property type="entry name" value="MerR-DNA-bind"/>
    <property type="match status" value="1"/>
</dbReference>
<evidence type="ECO:0000256" key="6">
    <source>
        <dbReference type="SAM" id="Coils"/>
    </source>
</evidence>
<dbReference type="PROSITE" id="PS50937">
    <property type="entry name" value="HTH_MERR_2"/>
    <property type="match status" value="1"/>
</dbReference>
<dbReference type="NCBIfam" id="TIGR02044">
    <property type="entry name" value="CueR"/>
    <property type="match status" value="1"/>
</dbReference>